<accession>A0A4C1WEQ6</accession>
<reference evidence="1 2" key="1">
    <citation type="journal article" date="2019" name="Commun. Biol.">
        <title>The bagworm genome reveals a unique fibroin gene that provides high tensile strength.</title>
        <authorList>
            <person name="Kono N."/>
            <person name="Nakamura H."/>
            <person name="Ohtoshi R."/>
            <person name="Tomita M."/>
            <person name="Numata K."/>
            <person name="Arakawa K."/>
        </authorList>
    </citation>
    <scope>NUCLEOTIDE SEQUENCE [LARGE SCALE GENOMIC DNA]</scope>
</reference>
<evidence type="ECO:0000313" key="1">
    <source>
        <dbReference type="EMBL" id="GBP48605.1"/>
    </source>
</evidence>
<protein>
    <submittedName>
        <fullName evidence="1">Uncharacterized protein</fullName>
    </submittedName>
</protein>
<sequence>MACRVEHLLALLSYRVHTSIKIFNIILPSIGKGSTDATGLRRELIVAGRPNTKMNNADLSRDRLRRKSPRCLCARARAALRALASGHIK</sequence>
<keyword evidence="2" id="KW-1185">Reference proteome</keyword>
<evidence type="ECO:0000313" key="2">
    <source>
        <dbReference type="Proteomes" id="UP000299102"/>
    </source>
</evidence>
<dbReference type="AlphaFoldDB" id="A0A4C1WEQ6"/>
<comment type="caution">
    <text evidence="1">The sequence shown here is derived from an EMBL/GenBank/DDBJ whole genome shotgun (WGS) entry which is preliminary data.</text>
</comment>
<dbReference type="EMBL" id="BGZK01000527">
    <property type="protein sequence ID" value="GBP48605.1"/>
    <property type="molecule type" value="Genomic_DNA"/>
</dbReference>
<organism evidence="1 2">
    <name type="scientific">Eumeta variegata</name>
    <name type="common">Bagworm moth</name>
    <name type="synonym">Eumeta japonica</name>
    <dbReference type="NCBI Taxonomy" id="151549"/>
    <lineage>
        <taxon>Eukaryota</taxon>
        <taxon>Metazoa</taxon>
        <taxon>Ecdysozoa</taxon>
        <taxon>Arthropoda</taxon>
        <taxon>Hexapoda</taxon>
        <taxon>Insecta</taxon>
        <taxon>Pterygota</taxon>
        <taxon>Neoptera</taxon>
        <taxon>Endopterygota</taxon>
        <taxon>Lepidoptera</taxon>
        <taxon>Glossata</taxon>
        <taxon>Ditrysia</taxon>
        <taxon>Tineoidea</taxon>
        <taxon>Psychidae</taxon>
        <taxon>Oiketicinae</taxon>
        <taxon>Eumeta</taxon>
    </lineage>
</organism>
<dbReference type="Proteomes" id="UP000299102">
    <property type="component" value="Unassembled WGS sequence"/>
</dbReference>
<proteinExistence type="predicted"/>
<name>A0A4C1WEQ6_EUMVA</name>
<gene>
    <name evidence="1" type="ORF">EVAR_27991_1</name>
</gene>